<evidence type="ECO:0000313" key="3">
    <source>
        <dbReference type="Proteomes" id="UP000501602"/>
    </source>
</evidence>
<feature type="domain" description="D-alanyl-D-alanine carboxypeptidase-like core" evidence="1">
    <location>
        <begin position="21"/>
        <end position="175"/>
    </location>
</feature>
<dbReference type="InterPro" id="IPR009045">
    <property type="entry name" value="Zn_M74/Hedgehog-like"/>
</dbReference>
<name>A0A6H1UCT6_9GAMM</name>
<dbReference type="Proteomes" id="UP000501602">
    <property type="component" value="Chromosome"/>
</dbReference>
<dbReference type="AlphaFoldDB" id="A0A6H1UCT6"/>
<dbReference type="SUPFAM" id="SSF55166">
    <property type="entry name" value="Hedgehog/DD-peptidase"/>
    <property type="match status" value="1"/>
</dbReference>
<organism evidence="2 3">
    <name type="scientific">Ferrimonas lipolytica</name>
    <dbReference type="NCBI Taxonomy" id="2724191"/>
    <lineage>
        <taxon>Bacteria</taxon>
        <taxon>Pseudomonadati</taxon>
        <taxon>Pseudomonadota</taxon>
        <taxon>Gammaproteobacteria</taxon>
        <taxon>Alteromonadales</taxon>
        <taxon>Ferrimonadaceae</taxon>
        <taxon>Ferrimonas</taxon>
    </lineage>
</organism>
<evidence type="ECO:0000259" key="1">
    <source>
        <dbReference type="Pfam" id="PF02557"/>
    </source>
</evidence>
<reference evidence="2 3" key="1">
    <citation type="submission" date="2020-04" db="EMBL/GenBank/DDBJ databases">
        <title>Ferrimonas sp. S7 isolated from sea water.</title>
        <authorList>
            <person name="Bae S.S."/>
            <person name="Baek K."/>
        </authorList>
    </citation>
    <scope>NUCLEOTIDE SEQUENCE [LARGE SCALE GENOMIC DNA]</scope>
    <source>
        <strain evidence="2 3">S7</strain>
    </source>
</reference>
<keyword evidence="3" id="KW-1185">Reference proteome</keyword>
<dbReference type="PANTHER" id="PTHR34385">
    <property type="entry name" value="D-ALANYL-D-ALANINE CARBOXYPEPTIDASE"/>
    <property type="match status" value="1"/>
</dbReference>
<gene>
    <name evidence="2" type="ORF">HER31_08350</name>
</gene>
<dbReference type="RefSeq" id="WP_168660142.1">
    <property type="nucleotide sequence ID" value="NZ_CP051180.1"/>
</dbReference>
<evidence type="ECO:0000313" key="2">
    <source>
        <dbReference type="EMBL" id="QIZ76881.1"/>
    </source>
</evidence>
<accession>A0A6H1UCT6</accession>
<dbReference type="Pfam" id="PF02557">
    <property type="entry name" value="VanY"/>
    <property type="match status" value="1"/>
</dbReference>
<dbReference type="Gene3D" id="3.30.1380.10">
    <property type="match status" value="1"/>
</dbReference>
<protein>
    <submittedName>
        <fullName evidence="2">M15 family metallopeptidase</fullName>
    </submittedName>
</protein>
<dbReference type="CDD" id="cd14847">
    <property type="entry name" value="DD-carboxypeptidase_like"/>
    <property type="match status" value="1"/>
</dbReference>
<dbReference type="KEGG" id="fes:HER31_08350"/>
<dbReference type="GO" id="GO:0006508">
    <property type="term" value="P:proteolysis"/>
    <property type="evidence" value="ECO:0007669"/>
    <property type="project" value="InterPro"/>
</dbReference>
<dbReference type="InterPro" id="IPR052179">
    <property type="entry name" value="DD-CPase-like"/>
</dbReference>
<dbReference type="PANTHER" id="PTHR34385:SF1">
    <property type="entry name" value="PEPTIDOGLYCAN L-ALANYL-D-GLUTAMATE ENDOPEPTIDASE CWLK"/>
    <property type="match status" value="1"/>
</dbReference>
<dbReference type="EMBL" id="CP051180">
    <property type="protein sequence ID" value="QIZ76881.1"/>
    <property type="molecule type" value="Genomic_DNA"/>
</dbReference>
<dbReference type="GO" id="GO:0008233">
    <property type="term" value="F:peptidase activity"/>
    <property type="evidence" value="ECO:0007669"/>
    <property type="project" value="InterPro"/>
</dbReference>
<proteinExistence type="predicted"/>
<dbReference type="InterPro" id="IPR003709">
    <property type="entry name" value="VanY-like_core_dom"/>
</dbReference>
<sequence length="222" mass="24578">MLNAEQLVGIDQSHLIEIGQQRLERRCAKAFIALQHGAADAGFDIKICSGWRSFERQLAIFNGKAQGKRPLNNRQGELCSAEQMSDADLLDAILAWSALPGGSRHHWGTDVDIYDAKQITLADLALEPWEYQQGGPNHALSQWLDANMAAYGFFRPYQQELGGVAPELWHLSYAPVAANALEQLSLSLLEKTLTDSDISLKATILAQLPGLIERYCYRISSP</sequence>